<keyword evidence="2" id="KW-1185">Reference proteome</keyword>
<keyword evidence="1" id="KW-0645">Protease</keyword>
<keyword evidence="1" id="KW-0378">Hydrolase</keyword>
<protein>
    <submittedName>
        <fullName evidence="1">Type I methionyl aminopeptidase</fullName>
        <ecNumber evidence="1">3.4.11.18</ecNumber>
    </submittedName>
</protein>
<sequence length="258" mass="28484">MSIVIKTPEQIEGIRKSSKLAGQVLQYIEPFVKEGVHTEYLDDLIRKFMEDHGAIPATLGYNGYPKSSCISLNNVVCHGIPSKETVLKNGDILNIDVTCILDGYFGDTSRMYTVGEISPKAQKLIDDTLHALNLGIQQVKPGNYLGNIGFAISRFARTKGYGVVYEFCGHGIGMVFHENLQVDHAARKNSGPKIRPGMTFTIEPMLNEGRPKVVIDEEDGWTATTIDGKLSAQFEHTILVTETGFEVLTDVMNDYPIS</sequence>
<dbReference type="EC" id="3.4.11.18" evidence="1"/>
<reference evidence="1" key="1">
    <citation type="submission" date="2021-08" db="EMBL/GenBank/DDBJ databases">
        <title>Novel anaerobic bacterium isolated from sea squirt in East Sea, Republic of Korea.</title>
        <authorList>
            <person name="Nguyen T.H."/>
            <person name="Li Z."/>
            <person name="Lee Y.-J."/>
            <person name="Ko J."/>
            <person name="Kim S.-G."/>
        </authorList>
    </citation>
    <scope>NUCLEOTIDE SEQUENCE</scope>
    <source>
        <strain evidence="1">KCTC 25031</strain>
    </source>
</reference>
<keyword evidence="1" id="KW-0031">Aminopeptidase</keyword>
<accession>A0AC61NLZ0</accession>
<evidence type="ECO:0000313" key="2">
    <source>
        <dbReference type="Proteomes" id="UP000826212"/>
    </source>
</evidence>
<name>A0AC61NLZ0_9BACT</name>
<dbReference type="Proteomes" id="UP000826212">
    <property type="component" value="Chromosome"/>
</dbReference>
<proteinExistence type="predicted"/>
<dbReference type="EMBL" id="CP081303">
    <property type="protein sequence ID" value="QZE12905.1"/>
    <property type="molecule type" value="Genomic_DNA"/>
</dbReference>
<organism evidence="1 2">
    <name type="scientific">Halosquirtibacter laminarini</name>
    <dbReference type="NCBI Taxonomy" id="3374600"/>
    <lineage>
        <taxon>Bacteria</taxon>
        <taxon>Pseudomonadati</taxon>
        <taxon>Bacteroidota</taxon>
        <taxon>Bacteroidia</taxon>
        <taxon>Marinilabiliales</taxon>
        <taxon>Prolixibacteraceae</taxon>
        <taxon>Halosquirtibacter</taxon>
    </lineage>
</organism>
<evidence type="ECO:0000313" key="1">
    <source>
        <dbReference type="EMBL" id="QZE12905.1"/>
    </source>
</evidence>
<gene>
    <name evidence="1" type="primary">map</name>
    <name evidence="1" type="ORF">K4L44_09925</name>
</gene>